<proteinExistence type="predicted"/>
<name>A0A1Y1W057_9FUNG</name>
<dbReference type="EMBL" id="MCFD01000014">
    <property type="protein sequence ID" value="ORX66893.1"/>
    <property type="molecule type" value="Genomic_DNA"/>
</dbReference>
<keyword evidence="2" id="KW-1185">Reference proteome</keyword>
<reference evidence="1 2" key="1">
    <citation type="submission" date="2016-07" db="EMBL/GenBank/DDBJ databases">
        <title>Pervasive Adenine N6-methylation of Active Genes in Fungi.</title>
        <authorList>
            <consortium name="DOE Joint Genome Institute"/>
            <person name="Mondo S.J."/>
            <person name="Dannebaum R.O."/>
            <person name="Kuo R.C."/>
            <person name="Labutti K."/>
            <person name="Haridas S."/>
            <person name="Kuo A."/>
            <person name="Salamov A."/>
            <person name="Ahrendt S.R."/>
            <person name="Lipzen A."/>
            <person name="Sullivan W."/>
            <person name="Andreopoulos W.B."/>
            <person name="Clum A."/>
            <person name="Lindquist E."/>
            <person name="Daum C."/>
            <person name="Ramamoorthy G.K."/>
            <person name="Gryganskyi A."/>
            <person name="Culley D."/>
            <person name="Magnuson J.K."/>
            <person name="James T.Y."/>
            <person name="O'Malley M.A."/>
            <person name="Stajich J.E."/>
            <person name="Spatafora J.W."/>
            <person name="Visel A."/>
            <person name="Grigoriev I.V."/>
        </authorList>
    </citation>
    <scope>NUCLEOTIDE SEQUENCE [LARGE SCALE GENOMIC DNA]</scope>
    <source>
        <strain evidence="1 2">ATCC 12442</strain>
    </source>
</reference>
<dbReference type="AlphaFoldDB" id="A0A1Y1W057"/>
<protein>
    <recommendedName>
        <fullName evidence="3">F-box domain-containing protein</fullName>
    </recommendedName>
</protein>
<sequence length="535" mass="59488">MPSLAQNLPNLILCRIFEHSVDTFLYIRTLQLEMANYKIMWPFMHLCRSWREASVDLLLSHAIMTMNRKSRIHLAIALGAYEKVRDVCLLLDTSDVFDGAVLAKLRQAPLTGSVFPHVSRLHLSLLGPLPSGRPSIALLEGNAIEFCGEIQRMFPAATYTSINHSPSNRDNVFPAFAKELMSRLLAGKTGVRTNGVPLTTNPCLLSTPCCLQSIETVMRRESPEFIGVINRSWQTLQQIHLIVPSSSTIKQIVVDSQGTVVTYPCLRDLTLSISIGETRLPASELASPDGVPFPVLERLVLHSQYPFANDILFRNNGQSLKHLDIELTEDTFATFERCGVFDNRRLVNSRVQHVFRAFVHVPVIEINHCSNVSFDSIEPHLGGLSKTVRVLNIASTHLTTEQILRLIESLSFLQTMCVTLIESAVLEDDADYAQNGDRNDRPLWHACEGISAAGVRLVSGPATSQRLLYAGIHQQLNVRLHISFRLQVILMLRCPSIRRFDFVLGECTSVDSSLITSDVAFVELAARIGVGAGGW</sequence>
<dbReference type="RefSeq" id="XP_040740852.1">
    <property type="nucleotide sequence ID" value="XM_040885736.1"/>
</dbReference>
<organism evidence="1 2">
    <name type="scientific">Linderina pennispora</name>
    <dbReference type="NCBI Taxonomy" id="61395"/>
    <lineage>
        <taxon>Eukaryota</taxon>
        <taxon>Fungi</taxon>
        <taxon>Fungi incertae sedis</taxon>
        <taxon>Zoopagomycota</taxon>
        <taxon>Kickxellomycotina</taxon>
        <taxon>Kickxellomycetes</taxon>
        <taxon>Kickxellales</taxon>
        <taxon>Kickxellaceae</taxon>
        <taxon>Linderina</taxon>
    </lineage>
</organism>
<evidence type="ECO:0000313" key="2">
    <source>
        <dbReference type="Proteomes" id="UP000193922"/>
    </source>
</evidence>
<evidence type="ECO:0008006" key="3">
    <source>
        <dbReference type="Google" id="ProtNLM"/>
    </source>
</evidence>
<dbReference type="GeneID" id="63802384"/>
<comment type="caution">
    <text evidence="1">The sequence shown here is derived from an EMBL/GenBank/DDBJ whole genome shotgun (WGS) entry which is preliminary data.</text>
</comment>
<dbReference type="Proteomes" id="UP000193922">
    <property type="component" value="Unassembled WGS sequence"/>
</dbReference>
<accession>A0A1Y1W057</accession>
<dbReference type="OrthoDB" id="5545596at2759"/>
<gene>
    <name evidence="1" type="ORF">DL89DRAFT_259995</name>
</gene>
<evidence type="ECO:0000313" key="1">
    <source>
        <dbReference type="EMBL" id="ORX66893.1"/>
    </source>
</evidence>